<keyword evidence="6" id="KW-1185">Reference proteome</keyword>
<dbReference type="PANTHER" id="PTHR42721:SF3">
    <property type="entry name" value="BETA-D-XYLOSIDASE 5-RELATED"/>
    <property type="match status" value="1"/>
</dbReference>
<evidence type="ECO:0000313" key="6">
    <source>
        <dbReference type="Proteomes" id="UP001231197"/>
    </source>
</evidence>
<dbReference type="EMBL" id="JASDDK010000002">
    <property type="protein sequence ID" value="MDN3492726.1"/>
    <property type="molecule type" value="Genomic_DNA"/>
</dbReference>
<feature type="domain" description="Fibronectin type III-like" evidence="4">
    <location>
        <begin position="652"/>
        <end position="723"/>
    </location>
</feature>
<dbReference type="InterPro" id="IPR036962">
    <property type="entry name" value="Glyco_hydro_3_N_sf"/>
</dbReference>
<dbReference type="InterPro" id="IPR017853">
    <property type="entry name" value="GH"/>
</dbReference>
<name>A0ABT7ZUP5_9FLAO</name>
<dbReference type="SMART" id="SM01217">
    <property type="entry name" value="Fn3_like"/>
    <property type="match status" value="1"/>
</dbReference>
<evidence type="ECO:0000313" key="5">
    <source>
        <dbReference type="EMBL" id="MDN3492726.1"/>
    </source>
</evidence>
<evidence type="ECO:0000259" key="4">
    <source>
        <dbReference type="SMART" id="SM01217"/>
    </source>
</evidence>
<dbReference type="InterPro" id="IPR044993">
    <property type="entry name" value="BXL"/>
</dbReference>
<keyword evidence="2" id="KW-0732">Signal</keyword>
<dbReference type="SUPFAM" id="SSF51445">
    <property type="entry name" value="(Trans)glycosidases"/>
    <property type="match status" value="1"/>
</dbReference>
<proteinExistence type="inferred from homology"/>
<accession>A0ABT7ZUP5</accession>
<dbReference type="Pfam" id="PF01915">
    <property type="entry name" value="Glyco_hydro_3_C"/>
    <property type="match status" value="1"/>
</dbReference>
<comment type="similarity">
    <text evidence="1">Belongs to the glycosyl hydrolase 3 family.</text>
</comment>
<dbReference type="Gene3D" id="2.60.40.10">
    <property type="entry name" value="Immunoglobulins"/>
    <property type="match status" value="1"/>
</dbReference>
<protein>
    <submittedName>
        <fullName evidence="5">Glycoside hydrolase family 3 C-terminal domain-containing protein</fullName>
    </submittedName>
</protein>
<dbReference type="SUPFAM" id="SSF52279">
    <property type="entry name" value="Beta-D-glucan exohydrolase, C-terminal domain"/>
    <property type="match status" value="1"/>
</dbReference>
<dbReference type="Pfam" id="PF00933">
    <property type="entry name" value="Glyco_hydro_3"/>
    <property type="match status" value="1"/>
</dbReference>
<evidence type="ECO:0000256" key="3">
    <source>
        <dbReference type="ARBA" id="ARBA00022801"/>
    </source>
</evidence>
<dbReference type="PRINTS" id="PR00133">
    <property type="entry name" value="GLHYDRLASE3"/>
</dbReference>
<reference evidence="5 6" key="1">
    <citation type="journal article" date="2023" name="Int. J. Syst. Evol. Microbiol.">
        <title>Winogradskyella bathintestinalis sp. nov., isolated from the intestine of the deep-sea loosejaw dragonfish, Malacosteus niger.</title>
        <authorList>
            <person name="Uniacke-Lowe S."/>
            <person name="Johnson C.N."/>
            <person name="Stanton C."/>
            <person name="Hill C."/>
            <person name="Ross P."/>
        </authorList>
    </citation>
    <scope>NUCLEOTIDE SEQUENCE [LARGE SCALE GENOMIC DNA]</scope>
    <source>
        <strain evidence="5 6">APC 3343</strain>
    </source>
</reference>
<dbReference type="Pfam" id="PF14310">
    <property type="entry name" value="Fn3-like"/>
    <property type="match status" value="1"/>
</dbReference>
<dbReference type="Gene3D" id="3.40.50.1700">
    <property type="entry name" value="Glycoside hydrolase family 3 C-terminal domain"/>
    <property type="match status" value="1"/>
</dbReference>
<dbReference type="PANTHER" id="PTHR42721">
    <property type="entry name" value="SUGAR HYDROLASE-RELATED"/>
    <property type="match status" value="1"/>
</dbReference>
<evidence type="ECO:0000256" key="1">
    <source>
        <dbReference type="ARBA" id="ARBA00005336"/>
    </source>
</evidence>
<sequence length="735" mass="82309">MKHFFSITVVLIFNIIITNAQTINKKANYLNTSLDFETRSLDLVQQMTLEEKIAQLGNNAPAIPRLGILPYNWWNESLHGVARAGVATVFPQAIGMAASFDLDMMKQVADIISDEARAKHHEALRNKDYGMYKGLTFWSPNINIFRDPRWGRGHETYGEDPYLTGQMGMQFVKGLQGDDPKYLKLVATAKHFAVHSGPEADRHSFNVVPNTRDLWETYLPAFKDLVVDAKAYSVMGAYNRVDGESASASWLLLEDILRNKWKFEGYVVSDCGAINDIHANHKIVSTAEESAALGVRKGCDLNCGSVYQESLKNAVELGLIDEEEINRSIYRLILARMKLGMFDPPENVSYAQIPYHLNDSETHDIMALKMAQKSMTLLKNDGILPLNKKKIKHIAVVGPNADNIEVLRANYYGEASHPVTVIEGLKSKLGNKANVTYAQGVPLVRQDSNNQNLELSPSTLSDVKNADVAIFVGGLDATWEGEEMQGRTNIDGFYSGDRTKIELPKIQQEALKAMIATGTPVVFVLMAGSSVALEGLDKELKAVLMGWYPGQRGGDAIADVLFGDYNPAGRLPVTFYSSTTELPDFKDYNMRAGKGFTYRYYQGKALYPFGHGLSYTNFEYSNLKIDKPNLGMDDELTVSVNVKNTGKMDGDEVVQLYIKDLKSDLWMPIKKLRKFERISLNKKTEKTVVFKLNVEKDLRYYDATQRKYKVEPGKFEIQIGTSSADIRVRTVVEVK</sequence>
<comment type="caution">
    <text evidence="5">The sequence shown here is derived from an EMBL/GenBank/DDBJ whole genome shotgun (WGS) entry which is preliminary data.</text>
</comment>
<keyword evidence="3 5" id="KW-0378">Hydrolase</keyword>
<dbReference type="Proteomes" id="UP001231197">
    <property type="component" value="Unassembled WGS sequence"/>
</dbReference>
<gene>
    <name evidence="5" type="ORF">QMA06_08330</name>
</gene>
<dbReference type="InterPro" id="IPR002772">
    <property type="entry name" value="Glyco_hydro_3_C"/>
</dbReference>
<dbReference type="InterPro" id="IPR001764">
    <property type="entry name" value="Glyco_hydro_3_N"/>
</dbReference>
<dbReference type="InterPro" id="IPR026891">
    <property type="entry name" value="Fn3-like"/>
</dbReference>
<dbReference type="InterPro" id="IPR013783">
    <property type="entry name" value="Ig-like_fold"/>
</dbReference>
<organism evidence="5 6">
    <name type="scientific">Winogradskyella bathintestinalis</name>
    <dbReference type="NCBI Taxonomy" id="3035208"/>
    <lineage>
        <taxon>Bacteria</taxon>
        <taxon>Pseudomonadati</taxon>
        <taxon>Bacteroidota</taxon>
        <taxon>Flavobacteriia</taxon>
        <taxon>Flavobacteriales</taxon>
        <taxon>Flavobacteriaceae</taxon>
        <taxon>Winogradskyella</taxon>
    </lineage>
</organism>
<dbReference type="Gene3D" id="3.20.20.300">
    <property type="entry name" value="Glycoside hydrolase, family 3, N-terminal domain"/>
    <property type="match status" value="1"/>
</dbReference>
<dbReference type="RefSeq" id="WP_290206407.1">
    <property type="nucleotide sequence ID" value="NZ_JASDDK010000002.1"/>
</dbReference>
<evidence type="ECO:0000256" key="2">
    <source>
        <dbReference type="ARBA" id="ARBA00022729"/>
    </source>
</evidence>
<dbReference type="InterPro" id="IPR036881">
    <property type="entry name" value="Glyco_hydro_3_C_sf"/>
</dbReference>
<dbReference type="GO" id="GO:0016787">
    <property type="term" value="F:hydrolase activity"/>
    <property type="evidence" value="ECO:0007669"/>
    <property type="project" value="UniProtKB-KW"/>
</dbReference>